<name>A0ABT1W2G3_9PROT</name>
<dbReference type="Gene3D" id="3.50.50.60">
    <property type="entry name" value="FAD/NAD(P)-binding domain"/>
    <property type="match status" value="1"/>
</dbReference>
<keyword evidence="4" id="KW-1185">Reference proteome</keyword>
<dbReference type="PROSITE" id="PS51257">
    <property type="entry name" value="PROKAR_LIPOPROTEIN"/>
    <property type="match status" value="1"/>
</dbReference>
<dbReference type="RefSeq" id="WP_422862489.1">
    <property type="nucleotide sequence ID" value="NZ_JAMSKV010000001.1"/>
</dbReference>
<dbReference type="Proteomes" id="UP001524587">
    <property type="component" value="Unassembled WGS sequence"/>
</dbReference>
<dbReference type="EMBL" id="JAMSKV010000001">
    <property type="protein sequence ID" value="MCQ8277047.1"/>
    <property type="molecule type" value="Genomic_DNA"/>
</dbReference>
<keyword evidence="1" id="KW-0560">Oxidoreductase</keyword>
<feature type="domain" description="FAD dependent oxidoreductase" evidence="2">
    <location>
        <begin position="4"/>
        <end position="282"/>
    </location>
</feature>
<dbReference type="InterPro" id="IPR036188">
    <property type="entry name" value="FAD/NAD-bd_sf"/>
</dbReference>
<evidence type="ECO:0000313" key="4">
    <source>
        <dbReference type="Proteomes" id="UP001524587"/>
    </source>
</evidence>
<accession>A0ABT1W2G3</accession>
<evidence type="ECO:0000313" key="3">
    <source>
        <dbReference type="EMBL" id="MCQ8277047.1"/>
    </source>
</evidence>
<evidence type="ECO:0000256" key="1">
    <source>
        <dbReference type="ARBA" id="ARBA00023002"/>
    </source>
</evidence>
<dbReference type="SUPFAM" id="SSF51905">
    <property type="entry name" value="FAD/NAD(P)-binding domain"/>
    <property type="match status" value="1"/>
</dbReference>
<dbReference type="InterPro" id="IPR006076">
    <property type="entry name" value="FAD-dep_OxRdtase"/>
</dbReference>
<dbReference type="Pfam" id="PF01266">
    <property type="entry name" value="DAO"/>
    <property type="match status" value="1"/>
</dbReference>
<evidence type="ECO:0000259" key="2">
    <source>
        <dbReference type="Pfam" id="PF01266"/>
    </source>
</evidence>
<proteinExistence type="predicted"/>
<sequence>MVSRVAIIGAGWYGCHLGSSLKSLGFDVRVFEQHHRPLHEASGNNQFRLHLGFHYPRHHGTRVQSRDGFNRFMERYPNLSREIPENIYAVPKAESLIDFATYRLIMTSTGIEFREQTETSVPIREIAGLMLTGERVLLIEHARRFFRELLGDSLVLNHRVTSIEETGDHVMVEGEPYDLLVDASWGQQLGMPMPFFYEPTMLLYYETDHAHPAVTFVDGPLCSVYPTEDPNIYTLSSVPHTPLGRVHDPEEARRIRDGVSQDLVRAKVAAMEEQVMRYLPSFKESFRFVGPQLAIKTKPVGNFDDRSCSVFRRGRIFSVMSGKIDTIFFAMERILAFVESSRERAFSPLASPLRRDIVTRTQQTREQGQVAPVGASL</sequence>
<protein>
    <recommendedName>
        <fullName evidence="2">FAD dependent oxidoreductase domain-containing protein</fullName>
    </recommendedName>
</protein>
<gene>
    <name evidence="3" type="ORF">NFI95_01105</name>
</gene>
<reference evidence="3 4" key="1">
    <citation type="submission" date="2022-06" db="EMBL/GenBank/DDBJ databases">
        <title>Endosaccharibacter gen. nov., sp. nov., endophytic bacteria isolated from sugarcane.</title>
        <authorList>
            <person name="Pitiwittayakul N."/>
            <person name="Yukphan P."/>
            <person name="Charoenyingcharoen P."/>
            <person name="Tanasupawat S."/>
        </authorList>
    </citation>
    <scope>NUCLEOTIDE SEQUENCE [LARGE SCALE GENOMIC DNA]</scope>
    <source>
        <strain evidence="3 4">KSS8</strain>
    </source>
</reference>
<comment type="caution">
    <text evidence="3">The sequence shown here is derived from an EMBL/GenBank/DDBJ whole genome shotgun (WGS) entry which is preliminary data.</text>
</comment>
<organism evidence="3 4">
    <name type="scientific">Endosaccharibacter trunci</name>
    <dbReference type="NCBI Taxonomy" id="2812733"/>
    <lineage>
        <taxon>Bacteria</taxon>
        <taxon>Pseudomonadati</taxon>
        <taxon>Pseudomonadota</taxon>
        <taxon>Alphaproteobacteria</taxon>
        <taxon>Acetobacterales</taxon>
        <taxon>Acetobacteraceae</taxon>
        <taxon>Endosaccharibacter</taxon>
    </lineage>
</organism>